<dbReference type="EMBL" id="VDGH01000012">
    <property type="protein sequence ID" value="TQR09747.1"/>
    <property type="molecule type" value="Genomic_DNA"/>
</dbReference>
<sequence length="110" mass="12573">MVNELIEVYGTYSIPEEVYRLIQLEMNLQKEGLSLDTIGFIPITDYYYYSITPPDLIPFASTGGNGIHFGFLTDFHDVRVLKDAPIVCVSPTNDPPVRYIARNFEEFIPH</sequence>
<evidence type="ECO:0000313" key="1">
    <source>
        <dbReference type="EMBL" id="TQR09747.1"/>
    </source>
</evidence>
<gene>
    <name evidence="1" type="ORF">FG382_18550</name>
</gene>
<proteinExistence type="predicted"/>
<evidence type="ECO:0000313" key="2">
    <source>
        <dbReference type="Proteomes" id="UP000317316"/>
    </source>
</evidence>
<dbReference type="RefSeq" id="WP_142540388.1">
    <property type="nucleotide sequence ID" value="NZ_BMIE01000001.1"/>
</dbReference>
<accession>A0A544SX82</accession>
<dbReference type="InterPro" id="IPR037883">
    <property type="entry name" value="Knr4/Smi1-like_sf"/>
</dbReference>
<comment type="caution">
    <text evidence="1">The sequence shown here is derived from an EMBL/GenBank/DDBJ whole genome shotgun (WGS) entry which is preliminary data.</text>
</comment>
<reference evidence="1 2" key="1">
    <citation type="submission" date="2019-05" db="EMBL/GenBank/DDBJ databases">
        <title>Psychrobacillus vulpis sp. nov., a new species isolated from feces of a red fox that inhabits in The Tablas de Daimiel Natural Park, Albacete, Spain.</title>
        <authorList>
            <person name="Rodriguez M."/>
            <person name="Reina J.C."/>
            <person name="Bejar V."/>
            <person name="Llamas I."/>
        </authorList>
    </citation>
    <scope>NUCLEOTIDE SEQUENCE [LARGE SCALE GENOMIC DNA]</scope>
    <source>
        <strain evidence="1 2">NEAU-3TGS17</strain>
    </source>
</reference>
<dbReference type="AlphaFoldDB" id="A0A544SX82"/>
<dbReference type="OrthoDB" id="264488at2"/>
<dbReference type="SUPFAM" id="SSF160631">
    <property type="entry name" value="SMI1/KNR4-like"/>
    <property type="match status" value="1"/>
</dbReference>
<keyword evidence="2" id="KW-1185">Reference proteome</keyword>
<organism evidence="1 2">
    <name type="scientific">Psychrobacillus lasiicapitis</name>
    <dbReference type="NCBI Taxonomy" id="1636719"/>
    <lineage>
        <taxon>Bacteria</taxon>
        <taxon>Bacillati</taxon>
        <taxon>Bacillota</taxon>
        <taxon>Bacilli</taxon>
        <taxon>Bacillales</taxon>
        <taxon>Bacillaceae</taxon>
        <taxon>Psychrobacillus</taxon>
    </lineage>
</organism>
<protein>
    <submittedName>
        <fullName evidence="1">SMI1/KNR4 family protein</fullName>
    </submittedName>
</protein>
<name>A0A544SX82_9BACI</name>
<dbReference type="Proteomes" id="UP000317316">
    <property type="component" value="Unassembled WGS sequence"/>
</dbReference>